<organism evidence="1 2">
    <name type="scientific">Blautia wexlerae</name>
    <dbReference type="NCBI Taxonomy" id="418240"/>
    <lineage>
        <taxon>Bacteria</taxon>
        <taxon>Bacillati</taxon>
        <taxon>Bacillota</taxon>
        <taxon>Clostridia</taxon>
        <taxon>Lachnospirales</taxon>
        <taxon>Lachnospiraceae</taxon>
        <taxon>Blautia</taxon>
    </lineage>
</organism>
<sequence length="146" mass="17098">MTEERKKEILKTIEERISSIPEKYVSKVIADWFFCSGEEDLIEVAKNIKRKDSDLSQHMRDWYVKTRGCTKTEMAIVLTDSEFMLTSSLKDKILSQNSIRLMQNDNFKKKSLYDKLKIVLEKVCSDTHRGSILGWPVENFAWVDNI</sequence>
<dbReference type="EMBL" id="WWVQ01000055">
    <property type="protein sequence ID" value="MZL34840.1"/>
    <property type="molecule type" value="Genomic_DNA"/>
</dbReference>
<dbReference type="RefSeq" id="WP_161234139.1">
    <property type="nucleotide sequence ID" value="NZ_WWVI01000053.1"/>
</dbReference>
<gene>
    <name evidence="1" type="ORF">GT728_16995</name>
</gene>
<comment type="caution">
    <text evidence="1">The sequence shown here is derived from an EMBL/GenBank/DDBJ whole genome shotgun (WGS) entry which is preliminary data.</text>
</comment>
<accession>A0A6L8T5Q0</accession>
<dbReference type="AlphaFoldDB" id="A0A6L8T5Q0"/>
<evidence type="ECO:0000313" key="2">
    <source>
        <dbReference type="Proteomes" id="UP000477285"/>
    </source>
</evidence>
<proteinExistence type="predicted"/>
<dbReference type="Proteomes" id="UP000477285">
    <property type="component" value="Unassembled WGS sequence"/>
</dbReference>
<evidence type="ECO:0000313" key="1">
    <source>
        <dbReference type="EMBL" id="MZL34840.1"/>
    </source>
</evidence>
<reference evidence="1 2" key="1">
    <citation type="journal article" date="2019" name="Nat. Med.">
        <title>A library of human gut bacterial isolates paired with longitudinal multiomics data enables mechanistic microbiome research.</title>
        <authorList>
            <person name="Poyet M."/>
            <person name="Groussin M."/>
            <person name="Gibbons S.M."/>
            <person name="Avila-Pacheco J."/>
            <person name="Jiang X."/>
            <person name="Kearney S.M."/>
            <person name="Perrotta A.R."/>
            <person name="Berdy B."/>
            <person name="Zhao S."/>
            <person name="Lieberman T.D."/>
            <person name="Swanson P.K."/>
            <person name="Smith M."/>
            <person name="Roesemann S."/>
            <person name="Alexander J.E."/>
            <person name="Rich S.A."/>
            <person name="Livny J."/>
            <person name="Vlamakis H."/>
            <person name="Clish C."/>
            <person name="Bullock K."/>
            <person name="Deik A."/>
            <person name="Scott J."/>
            <person name="Pierce K.A."/>
            <person name="Xavier R.J."/>
            <person name="Alm E.J."/>
        </authorList>
    </citation>
    <scope>NUCLEOTIDE SEQUENCE [LARGE SCALE GENOMIC DNA]</scope>
    <source>
        <strain evidence="1 2">BIOML-A1</strain>
    </source>
</reference>
<protein>
    <submittedName>
        <fullName evidence="1">Uncharacterized protein</fullName>
    </submittedName>
</protein>
<name>A0A6L8T5Q0_9FIRM</name>